<name>A0A077M8A1_9MICO</name>
<comment type="similarity">
    <text evidence="1">Belongs to the ABC transporter superfamily.</text>
</comment>
<organism evidence="6 7">
    <name type="scientific">Nostocoides jenkinsii Ben 74</name>
    <dbReference type="NCBI Taxonomy" id="1193518"/>
    <lineage>
        <taxon>Bacteria</taxon>
        <taxon>Bacillati</taxon>
        <taxon>Actinomycetota</taxon>
        <taxon>Actinomycetes</taxon>
        <taxon>Micrococcales</taxon>
        <taxon>Intrasporangiaceae</taxon>
        <taxon>Nostocoides</taxon>
    </lineage>
</organism>
<keyword evidence="7" id="KW-1185">Reference proteome</keyword>
<evidence type="ECO:0000313" key="7">
    <source>
        <dbReference type="Proteomes" id="UP000035720"/>
    </source>
</evidence>
<feature type="domain" description="ABC transporter" evidence="5">
    <location>
        <begin position="53"/>
        <end position="95"/>
    </location>
</feature>
<dbReference type="Gene3D" id="3.40.50.300">
    <property type="entry name" value="P-loop containing nucleotide triphosphate hydrolases"/>
    <property type="match status" value="1"/>
</dbReference>
<dbReference type="InterPro" id="IPR050095">
    <property type="entry name" value="ECF_ABC_transporter_ATP-bd"/>
</dbReference>
<dbReference type="InterPro" id="IPR003439">
    <property type="entry name" value="ABC_transporter-like_ATP-bd"/>
</dbReference>
<dbReference type="SUPFAM" id="SSF52540">
    <property type="entry name" value="P-loop containing nucleoside triphosphate hydrolases"/>
    <property type="match status" value="1"/>
</dbReference>
<proteinExistence type="inferred from homology"/>
<comment type="caution">
    <text evidence="6">The sequence shown here is derived from an EMBL/GenBank/DDBJ whole genome shotgun (WGS) entry which is preliminary data.</text>
</comment>
<evidence type="ECO:0000256" key="3">
    <source>
        <dbReference type="ARBA" id="ARBA00022741"/>
    </source>
</evidence>
<sequence>MGRAIVRPGQFLGVGSWTLRWDGQLLTRIDNRSRIALSVRGVDFRLPSGKALLDRVDVDLAAGSLTAVVGPSGAGKSTLFSVLTGARGTTAGAVTY</sequence>
<accession>A0A077M8A1</accession>
<dbReference type="GO" id="GO:0005524">
    <property type="term" value="F:ATP binding"/>
    <property type="evidence" value="ECO:0007669"/>
    <property type="project" value="UniProtKB-KW"/>
</dbReference>
<dbReference type="GO" id="GO:0042626">
    <property type="term" value="F:ATPase-coupled transmembrane transporter activity"/>
    <property type="evidence" value="ECO:0007669"/>
    <property type="project" value="TreeGrafter"/>
</dbReference>
<dbReference type="AlphaFoldDB" id="A0A077M8A1"/>
<evidence type="ECO:0000256" key="1">
    <source>
        <dbReference type="ARBA" id="ARBA00005417"/>
    </source>
</evidence>
<dbReference type="EMBL" id="CAJC01000124">
    <property type="protein sequence ID" value="CCI52794.1"/>
    <property type="molecule type" value="Genomic_DNA"/>
</dbReference>
<dbReference type="InterPro" id="IPR027417">
    <property type="entry name" value="P-loop_NTPase"/>
</dbReference>
<evidence type="ECO:0000259" key="5">
    <source>
        <dbReference type="Pfam" id="PF00005"/>
    </source>
</evidence>
<evidence type="ECO:0000256" key="4">
    <source>
        <dbReference type="ARBA" id="ARBA00022840"/>
    </source>
</evidence>
<evidence type="ECO:0000313" key="6">
    <source>
        <dbReference type="EMBL" id="CCI52794.1"/>
    </source>
</evidence>
<dbReference type="STRING" id="1193518.BN13_210018"/>
<reference evidence="6 7" key="1">
    <citation type="journal article" date="2013" name="ISME J.">
        <title>A metabolic model for members of the genus Tetrasphaera involved in enhanced biological phosphorus removal.</title>
        <authorList>
            <person name="Kristiansen R."/>
            <person name="Nguyen H.T.T."/>
            <person name="Saunders A.M."/>
            <person name="Nielsen J.L."/>
            <person name="Wimmer R."/>
            <person name="Le V.Q."/>
            <person name="McIlroy S.J."/>
            <person name="Petrovski S."/>
            <person name="Seviour R.J."/>
            <person name="Calteau A."/>
            <person name="Nielsen K.L."/>
            <person name="Nielsen P.H."/>
        </authorList>
    </citation>
    <scope>NUCLEOTIDE SEQUENCE [LARGE SCALE GENOMIC DNA]</scope>
    <source>
        <strain evidence="6 7">Ben 74</strain>
    </source>
</reference>
<dbReference type="PANTHER" id="PTHR43553:SF1">
    <property type="entry name" value="ABC TRANSPORTER I FAMILY MEMBER 11, CHLOROPLASTIC"/>
    <property type="match status" value="1"/>
</dbReference>
<protein>
    <recommendedName>
        <fullName evidence="5">ABC transporter domain-containing protein</fullName>
    </recommendedName>
</protein>
<keyword evidence="4" id="KW-0067">ATP-binding</keyword>
<keyword evidence="3" id="KW-0547">Nucleotide-binding</keyword>
<dbReference type="PANTHER" id="PTHR43553">
    <property type="entry name" value="HEAVY METAL TRANSPORTER"/>
    <property type="match status" value="1"/>
</dbReference>
<evidence type="ECO:0000256" key="2">
    <source>
        <dbReference type="ARBA" id="ARBA00022448"/>
    </source>
</evidence>
<gene>
    <name evidence="6" type="ORF">BN13_210018</name>
</gene>
<dbReference type="Proteomes" id="UP000035720">
    <property type="component" value="Unassembled WGS sequence"/>
</dbReference>
<dbReference type="GO" id="GO:0016887">
    <property type="term" value="F:ATP hydrolysis activity"/>
    <property type="evidence" value="ECO:0007669"/>
    <property type="project" value="InterPro"/>
</dbReference>
<keyword evidence="2" id="KW-0813">Transport</keyword>
<dbReference type="Pfam" id="PF00005">
    <property type="entry name" value="ABC_tran"/>
    <property type="match status" value="1"/>
</dbReference>